<proteinExistence type="predicted"/>
<protein>
    <submittedName>
        <fullName evidence="1">Uncharacterized protein</fullName>
    </submittedName>
</protein>
<accession>A0ACC0C4U0</accession>
<keyword evidence="2" id="KW-1185">Reference proteome</keyword>
<sequence>MELRNCYCCLWFLFLTQIINVSFSDQDGFLSLLCGGTEGYLDSSNISWISDNAYINVGNITTVDYLEGSSSTHVPVRFFPDSLVRKCYRLPLSNSSSSVLVRTKFVYKNYDGLNKPPAFSVSLGRAITTTVTLTNTDPWIEEFIWPVDKETLSLCLHSIHGGGFPVISSIELRPLPQGSYNNGLTDFPSKLLRKSYRINSGYIDGSLRYPLDQYDRIWDPDKDFSPFHVSAGFNLQSTTFHWSNVTERPPMVVLQTARVLAKWAALTYSLPLDTLGDYHVILYFAGILPVSPAFSIMINGELVESNYTVNRGEVNGLFFTMRGIQCLNLTLKTISYYPLINALEVYQIVDIPPETSSTTVSALQVIRQSTGLDLGWEDDPCSPRSWEHIRCEGNLVTSLELSDMKMRSISPTFGDLLDLKNLDLHNASLAGEIQYLGSLQRLEKLNLSFNQLTSFGSEFEDLINLRVLDLQNNNLQGSVPDSLGELKNLRLLNLENNKLQGPLPQSLNREGLEVRSSGNLCLSFSTATCNDFSSTIETPQVTVFPPKHKSHKHIETILIIAGGVALAFALISVSLFLLTRRKDSKGTFRSSSTETDMRYWNAAKVYSYKEIKAATNNFKQVIGRGSFGSVFLGKLPDGKQVAVKVRFDKTQLGADSFMNEVSLLSQIRHQNLVSLEGFCQESKQQILVYEYLPGGSLADNLYGANSKRITLSWVRRLKIAVDAAKGLDYLHNGSNPRIIHRDIKSSNILLDSDMNGKVCDFGLSKQMTQADATHVTTVVKGTAGYLDPEYYSTRQLTEKSDVYSFGVVLLELICGREPLTHTGSPDSYNLVLWAKPYLQAGAIEIVVDESIKGTFDAESMRRAALIASMSVERDALRRPNIAQVLAELKEAYSLQLSYLASGGLIN</sequence>
<evidence type="ECO:0000313" key="1">
    <source>
        <dbReference type="EMBL" id="KAI5679973.1"/>
    </source>
</evidence>
<comment type="caution">
    <text evidence="1">The sequence shown here is derived from an EMBL/GenBank/DDBJ whole genome shotgun (WGS) entry which is preliminary data.</text>
</comment>
<dbReference type="EMBL" id="CM044701">
    <property type="protein sequence ID" value="KAI5679973.1"/>
    <property type="molecule type" value="Genomic_DNA"/>
</dbReference>
<reference evidence="2" key="1">
    <citation type="journal article" date="2023" name="Nat. Plants">
        <title>Single-cell RNA sequencing provides a high-resolution roadmap for understanding the multicellular compartmentation of specialized metabolism.</title>
        <authorList>
            <person name="Sun S."/>
            <person name="Shen X."/>
            <person name="Li Y."/>
            <person name="Li Y."/>
            <person name="Wang S."/>
            <person name="Li R."/>
            <person name="Zhang H."/>
            <person name="Shen G."/>
            <person name="Guo B."/>
            <person name="Wei J."/>
            <person name="Xu J."/>
            <person name="St-Pierre B."/>
            <person name="Chen S."/>
            <person name="Sun C."/>
        </authorList>
    </citation>
    <scope>NUCLEOTIDE SEQUENCE [LARGE SCALE GENOMIC DNA]</scope>
</reference>
<organism evidence="1 2">
    <name type="scientific">Catharanthus roseus</name>
    <name type="common">Madagascar periwinkle</name>
    <name type="synonym">Vinca rosea</name>
    <dbReference type="NCBI Taxonomy" id="4058"/>
    <lineage>
        <taxon>Eukaryota</taxon>
        <taxon>Viridiplantae</taxon>
        <taxon>Streptophyta</taxon>
        <taxon>Embryophyta</taxon>
        <taxon>Tracheophyta</taxon>
        <taxon>Spermatophyta</taxon>
        <taxon>Magnoliopsida</taxon>
        <taxon>eudicotyledons</taxon>
        <taxon>Gunneridae</taxon>
        <taxon>Pentapetalae</taxon>
        <taxon>asterids</taxon>
        <taxon>lamiids</taxon>
        <taxon>Gentianales</taxon>
        <taxon>Apocynaceae</taxon>
        <taxon>Rauvolfioideae</taxon>
        <taxon>Vinceae</taxon>
        <taxon>Catharanthinae</taxon>
        <taxon>Catharanthus</taxon>
    </lineage>
</organism>
<gene>
    <name evidence="1" type="ORF">M9H77_01200</name>
</gene>
<dbReference type="Proteomes" id="UP001060085">
    <property type="component" value="Linkage Group LG01"/>
</dbReference>
<name>A0ACC0C4U0_CATRO</name>
<evidence type="ECO:0000313" key="2">
    <source>
        <dbReference type="Proteomes" id="UP001060085"/>
    </source>
</evidence>